<dbReference type="EMBL" id="WKKI01000015">
    <property type="protein sequence ID" value="MRX72398.1"/>
    <property type="molecule type" value="Genomic_DNA"/>
</dbReference>
<dbReference type="SUPFAM" id="SSF46689">
    <property type="entry name" value="Homeodomain-like"/>
    <property type="match status" value="1"/>
</dbReference>
<evidence type="ECO:0000259" key="4">
    <source>
        <dbReference type="PROSITE" id="PS50977"/>
    </source>
</evidence>
<feature type="domain" description="HTH tetR-type" evidence="4">
    <location>
        <begin position="4"/>
        <end position="64"/>
    </location>
</feature>
<evidence type="ECO:0000313" key="6">
    <source>
        <dbReference type="Proteomes" id="UP000448867"/>
    </source>
</evidence>
<dbReference type="RefSeq" id="WP_154307561.1">
    <property type="nucleotide sequence ID" value="NZ_WKKI01000015.1"/>
</dbReference>
<dbReference type="InterPro" id="IPR023772">
    <property type="entry name" value="DNA-bd_HTH_TetR-type_CS"/>
</dbReference>
<keyword evidence="1" id="KW-0678">Repressor</keyword>
<dbReference type="GO" id="GO:0003677">
    <property type="term" value="F:DNA binding"/>
    <property type="evidence" value="ECO:0007669"/>
    <property type="project" value="UniProtKB-UniRule"/>
</dbReference>
<evidence type="ECO:0000256" key="3">
    <source>
        <dbReference type="PROSITE-ProRule" id="PRU00335"/>
    </source>
</evidence>
<sequence>MNISEKEKKIIQSAMKLISSKGFSSTSIQEIAIESGISKGAFYLHFKSKEELLTAIFHYNFDSIINNVKFFEGTSLPPREKFIKQLTAFCESFLGHREFMVMLAREQAIPLNTNIKEMIYTKIFQMYSFLKDGLLAIYGPDIKPYSWDLTIMLEGMTKGFIKTMLFEDKNIEVKQLIAYMMNRLDSLVAGMQGEQPFISEEKAADIFHKATEYFSQNGQSDKTLIQQMKSMAKELEDSEDVLISLEVLEAEILSDKPRLPVIQGMLYNIKEVDALKEHSKLLINMYQLKL</sequence>
<dbReference type="InterPro" id="IPR001647">
    <property type="entry name" value="HTH_TetR"/>
</dbReference>
<proteinExistence type="predicted"/>
<evidence type="ECO:0000256" key="2">
    <source>
        <dbReference type="ARBA" id="ARBA00023125"/>
    </source>
</evidence>
<keyword evidence="2 3" id="KW-0238">DNA-binding</keyword>
<dbReference type="OrthoDB" id="9812993at2"/>
<name>A0A7X2LZ15_9BACI</name>
<reference evidence="5 6" key="1">
    <citation type="submission" date="2019-11" db="EMBL/GenBank/DDBJ databases">
        <title>Bacillus lacus genome.</title>
        <authorList>
            <person name="Allen C.J."/>
            <person name="Newman J.D."/>
        </authorList>
    </citation>
    <scope>NUCLEOTIDE SEQUENCE [LARGE SCALE GENOMIC DNA]</scope>
    <source>
        <strain evidence="5 6">KCTC 33946</strain>
    </source>
</reference>
<dbReference type="InterPro" id="IPR050624">
    <property type="entry name" value="HTH-type_Tx_Regulator"/>
</dbReference>
<dbReference type="Gene3D" id="1.10.357.10">
    <property type="entry name" value="Tetracycline Repressor, domain 2"/>
    <property type="match status" value="1"/>
</dbReference>
<dbReference type="PANTHER" id="PTHR43479:SF22">
    <property type="entry name" value="TRANSCRIPTIONAL REGULATOR, TETR FAMILY"/>
    <property type="match status" value="1"/>
</dbReference>
<gene>
    <name evidence="5" type="ORF">GJU40_09570</name>
</gene>
<feature type="DNA-binding region" description="H-T-H motif" evidence="3">
    <location>
        <begin position="27"/>
        <end position="46"/>
    </location>
</feature>
<evidence type="ECO:0000256" key="1">
    <source>
        <dbReference type="ARBA" id="ARBA00022491"/>
    </source>
</evidence>
<evidence type="ECO:0000313" key="5">
    <source>
        <dbReference type="EMBL" id="MRX72398.1"/>
    </source>
</evidence>
<dbReference type="PROSITE" id="PS50977">
    <property type="entry name" value="HTH_TETR_2"/>
    <property type="match status" value="1"/>
</dbReference>
<dbReference type="Pfam" id="PF00440">
    <property type="entry name" value="TetR_N"/>
    <property type="match status" value="1"/>
</dbReference>
<organism evidence="5 6">
    <name type="scientific">Metabacillus lacus</name>
    <dbReference type="NCBI Taxonomy" id="1983721"/>
    <lineage>
        <taxon>Bacteria</taxon>
        <taxon>Bacillati</taxon>
        <taxon>Bacillota</taxon>
        <taxon>Bacilli</taxon>
        <taxon>Bacillales</taxon>
        <taxon>Bacillaceae</taxon>
        <taxon>Metabacillus</taxon>
    </lineage>
</organism>
<accession>A0A7X2LZ15</accession>
<protein>
    <submittedName>
        <fullName evidence="5">TetR family transcriptional regulator</fullName>
    </submittedName>
</protein>
<dbReference type="PANTHER" id="PTHR43479">
    <property type="entry name" value="ACREF/ENVCD OPERON REPRESSOR-RELATED"/>
    <property type="match status" value="1"/>
</dbReference>
<comment type="caution">
    <text evidence="5">The sequence shown here is derived from an EMBL/GenBank/DDBJ whole genome shotgun (WGS) entry which is preliminary data.</text>
</comment>
<dbReference type="PROSITE" id="PS01081">
    <property type="entry name" value="HTH_TETR_1"/>
    <property type="match status" value="1"/>
</dbReference>
<dbReference type="Proteomes" id="UP000448867">
    <property type="component" value="Unassembled WGS sequence"/>
</dbReference>
<dbReference type="PRINTS" id="PR00455">
    <property type="entry name" value="HTHTETR"/>
</dbReference>
<dbReference type="InterPro" id="IPR009057">
    <property type="entry name" value="Homeodomain-like_sf"/>
</dbReference>
<keyword evidence="6" id="KW-1185">Reference proteome</keyword>
<dbReference type="AlphaFoldDB" id="A0A7X2LZ15"/>